<dbReference type="PANTHER" id="PTHR12599:SF0">
    <property type="entry name" value="PTERIN-4-ALPHA-CARBINOLAMINE DEHYDRATASE"/>
    <property type="match status" value="1"/>
</dbReference>
<organism evidence="5 6">
    <name type="scientific">Seongchinamella unica</name>
    <dbReference type="NCBI Taxonomy" id="2547392"/>
    <lineage>
        <taxon>Bacteria</taxon>
        <taxon>Pseudomonadati</taxon>
        <taxon>Pseudomonadota</taxon>
        <taxon>Gammaproteobacteria</taxon>
        <taxon>Cellvibrionales</taxon>
        <taxon>Halieaceae</taxon>
        <taxon>Seongchinamella</taxon>
    </lineage>
</organism>
<gene>
    <name evidence="5" type="ORF">E2F43_10575</name>
</gene>
<evidence type="ECO:0000313" key="5">
    <source>
        <dbReference type="EMBL" id="TDG13933.1"/>
    </source>
</evidence>
<dbReference type="OrthoDB" id="5294615at2"/>
<dbReference type="RefSeq" id="WP_133212390.1">
    <property type="nucleotide sequence ID" value="NZ_SMSE01000002.1"/>
</dbReference>
<dbReference type="Proteomes" id="UP000295554">
    <property type="component" value="Unassembled WGS sequence"/>
</dbReference>
<dbReference type="SUPFAM" id="SSF55248">
    <property type="entry name" value="PCD-like"/>
    <property type="match status" value="1"/>
</dbReference>
<evidence type="ECO:0000256" key="1">
    <source>
        <dbReference type="ARBA" id="ARBA00001554"/>
    </source>
</evidence>
<comment type="caution">
    <text evidence="5">The sequence shown here is derived from an EMBL/GenBank/DDBJ whole genome shotgun (WGS) entry which is preliminary data.</text>
</comment>
<dbReference type="Pfam" id="PF01329">
    <property type="entry name" value="Pterin_4a"/>
    <property type="match status" value="1"/>
</dbReference>
<dbReference type="InterPro" id="IPR036428">
    <property type="entry name" value="PCD_sf"/>
</dbReference>
<comment type="similarity">
    <text evidence="2 4">Belongs to the pterin-4-alpha-carbinolamine dehydratase family.</text>
</comment>
<evidence type="ECO:0000256" key="3">
    <source>
        <dbReference type="ARBA" id="ARBA00023239"/>
    </source>
</evidence>
<dbReference type="CDD" id="cd00914">
    <property type="entry name" value="PCD_DCoH_subfamily_b"/>
    <property type="match status" value="1"/>
</dbReference>
<keyword evidence="3 4" id="KW-0456">Lyase</keyword>
<proteinExistence type="inferred from homology"/>
<dbReference type="AlphaFoldDB" id="A0A4R5LSN6"/>
<evidence type="ECO:0000256" key="2">
    <source>
        <dbReference type="ARBA" id="ARBA00006472"/>
    </source>
</evidence>
<dbReference type="NCBIfam" id="NF002017">
    <property type="entry name" value="PRK00823.1-2"/>
    <property type="match status" value="1"/>
</dbReference>
<dbReference type="PANTHER" id="PTHR12599">
    <property type="entry name" value="PTERIN-4-ALPHA-CARBINOLAMINE DEHYDRATASE"/>
    <property type="match status" value="1"/>
</dbReference>
<dbReference type="Gene3D" id="3.30.1360.20">
    <property type="entry name" value="Transcriptional coactivator/pterin dehydratase"/>
    <property type="match status" value="1"/>
</dbReference>
<comment type="catalytic activity">
    <reaction evidence="1 4">
        <text>(4aS,6R)-4a-hydroxy-L-erythro-5,6,7,8-tetrahydrobiopterin = (6R)-L-erythro-6,7-dihydrobiopterin + H2O</text>
        <dbReference type="Rhea" id="RHEA:11920"/>
        <dbReference type="ChEBI" id="CHEBI:15377"/>
        <dbReference type="ChEBI" id="CHEBI:15642"/>
        <dbReference type="ChEBI" id="CHEBI:43120"/>
        <dbReference type="EC" id="4.2.1.96"/>
    </reaction>
</comment>
<reference evidence="5 6" key="1">
    <citation type="submission" date="2019-03" db="EMBL/GenBank/DDBJ databases">
        <title>Seongchinamella monodicae gen. nov., sp. nov., a novel member of the Gammaproteobacteria isolated from a tidal mudflat of beach.</title>
        <authorList>
            <person name="Yang H.G."/>
            <person name="Kang J.W."/>
            <person name="Lee S.D."/>
        </authorList>
    </citation>
    <scope>NUCLEOTIDE SEQUENCE [LARGE SCALE GENOMIC DNA]</scope>
    <source>
        <strain evidence="5 6">GH4-78</strain>
    </source>
</reference>
<keyword evidence="6" id="KW-1185">Reference proteome</keyword>
<dbReference type="EMBL" id="SMSE01000002">
    <property type="protein sequence ID" value="TDG13933.1"/>
    <property type="molecule type" value="Genomic_DNA"/>
</dbReference>
<dbReference type="HAMAP" id="MF_00434">
    <property type="entry name" value="Pterin_4_alpha"/>
    <property type="match status" value="1"/>
</dbReference>
<evidence type="ECO:0000313" key="6">
    <source>
        <dbReference type="Proteomes" id="UP000295554"/>
    </source>
</evidence>
<dbReference type="NCBIfam" id="NF002018">
    <property type="entry name" value="PRK00823.1-3"/>
    <property type="match status" value="1"/>
</dbReference>
<dbReference type="GO" id="GO:0006729">
    <property type="term" value="P:tetrahydrobiopterin biosynthetic process"/>
    <property type="evidence" value="ECO:0007669"/>
    <property type="project" value="InterPro"/>
</dbReference>
<dbReference type="InterPro" id="IPR001533">
    <property type="entry name" value="Pterin_deHydtase"/>
</dbReference>
<evidence type="ECO:0000256" key="4">
    <source>
        <dbReference type="HAMAP-Rule" id="MF_00434"/>
    </source>
</evidence>
<sequence>MSTIAVDQIKQRLPSMPQWTLVEDKLYRQCVFPDFVAAFGFMSQVALLAEAMNHHPEWRNVYNTVEIFLTTHDAGGISEQDFALAAKIDSLLERQSPC</sequence>
<name>A0A4R5LSN6_9GAMM</name>
<dbReference type="EC" id="4.2.1.96" evidence="4"/>
<accession>A0A4R5LSN6</accession>
<protein>
    <recommendedName>
        <fullName evidence="4">Putative pterin-4-alpha-carbinolamine dehydratase</fullName>
        <shortName evidence="4">PHS</shortName>
        <ecNumber evidence="4">4.2.1.96</ecNumber>
    </recommendedName>
    <alternativeName>
        <fullName evidence="4">4-alpha-hydroxy-tetrahydropterin dehydratase</fullName>
    </alternativeName>
    <alternativeName>
        <fullName evidence="4">Pterin carbinolamine dehydratase</fullName>
        <shortName evidence="4">PCD</shortName>
    </alternativeName>
</protein>
<dbReference type="GO" id="GO:0008124">
    <property type="term" value="F:4-alpha-hydroxytetrahydrobiopterin dehydratase activity"/>
    <property type="evidence" value="ECO:0007669"/>
    <property type="project" value="UniProtKB-UniRule"/>
</dbReference>